<keyword evidence="2" id="KW-1185">Reference proteome</keyword>
<organism evidence="1 2">
    <name type="scientific">Violaceomyces palustris</name>
    <dbReference type="NCBI Taxonomy" id="1673888"/>
    <lineage>
        <taxon>Eukaryota</taxon>
        <taxon>Fungi</taxon>
        <taxon>Dikarya</taxon>
        <taxon>Basidiomycota</taxon>
        <taxon>Ustilaginomycotina</taxon>
        <taxon>Ustilaginomycetes</taxon>
        <taxon>Violaceomycetales</taxon>
        <taxon>Violaceomycetaceae</taxon>
        <taxon>Violaceomyces</taxon>
    </lineage>
</organism>
<sequence length="928" mass="100999">MDISSLALPGSKKSFDLSRNGSQSGFNATLHPTTASELAACLLENFATTLFEADSYITVFESRVKMEEDYNKNLRALADKQKEMDARVNSRMMSSFGQLPELSRQPGLRKAWRELRENDSRELDTRSHMVEALRETVIGPLLAFRDSQERIRKRVKEDLKTSLSNYDEMRFSTLPRIRKAYEKKAEEVEQLRLQQQAIEDQRALLSNRSSDKESTGVGYPSSSFSNYGSEPPTSPSSRQSSEQDTQVFQQGSSPVPTLSRSRSKRHGRRASSGSARSLGGSAAQQSSDERSPGSSPQTTEATLTSMNQNYSIQQGLGNKSTFFEALKSKEGWDAARKEAPKKLGAFISRMREGRESSTAGHSSSSSSATAVGSGESSGAGLVGSSSSSGDHPASLIVGLASTSGTIRSAQNIALKHVKAKREADEADKAYRKAIFDLETLRLRRQKTLAAAAASVIECRTELSHTAQAVWMQAERSLMASANAALRLREHGEFTVSHALDNLHSELKACESGLPSLKDIEEKPVTYHNYWHGELKNLIFGTPLTDYPLTVTHRLTDGSTPPLIVSKCIAFIETYALDQPGIYRTSPKHSAIRQLAIEIEKDEAGFQFDPSKDDPATVAGVFKDYLRQLPEPVMAIPWSERIRYTHEREDHIRTGFAILKGRIRRLPPIHQATLKVILQHLSKVAAHSDLNRMTAANLSVVFSPCLLSEADYETTSVAAAMEEDKTMEDLIMYCGDIFDLTTAGAPILPPITQARSDELSKAGLGAAKSVFESSDKPPMLQGATDLKRSNAINVSTVSVPVAADGFEAGELVRHAVSQNNKSSEKLPDLSPMLQVHQSKIHDPTGAGGAVSSSPTRLSDDEIKVSEGAISSSPRMSISGNSAMIPSVDSKKSNSLSSPEIADVAPLYLAASSAMHDVGSQDSEPKDSEP</sequence>
<reference evidence="1 2" key="1">
    <citation type="journal article" date="2018" name="Mol. Biol. Evol.">
        <title>Broad Genomic Sampling Reveals a Smut Pathogenic Ancestry of the Fungal Clade Ustilaginomycotina.</title>
        <authorList>
            <person name="Kijpornyongpan T."/>
            <person name="Mondo S.J."/>
            <person name="Barry K."/>
            <person name="Sandor L."/>
            <person name="Lee J."/>
            <person name="Lipzen A."/>
            <person name="Pangilinan J."/>
            <person name="LaButti K."/>
            <person name="Hainaut M."/>
            <person name="Henrissat B."/>
            <person name="Grigoriev I.V."/>
            <person name="Spatafora J.W."/>
            <person name="Aime M.C."/>
        </authorList>
    </citation>
    <scope>NUCLEOTIDE SEQUENCE [LARGE SCALE GENOMIC DNA]</scope>
    <source>
        <strain evidence="1 2">SA 807</strain>
    </source>
</reference>
<gene>
    <name evidence="1" type="ORF">IE53DRAFT_313078</name>
</gene>
<evidence type="ECO:0000313" key="1">
    <source>
        <dbReference type="EMBL" id="PWN51926.1"/>
    </source>
</evidence>
<dbReference type="Proteomes" id="UP000245626">
    <property type="component" value="Unassembled WGS sequence"/>
</dbReference>
<protein>
    <submittedName>
        <fullName evidence="1">RhoGAP-domain-containing protein</fullName>
    </submittedName>
</protein>
<dbReference type="EMBL" id="KZ819808">
    <property type="protein sequence ID" value="PWN51926.1"/>
    <property type="molecule type" value="Genomic_DNA"/>
</dbReference>
<proteinExistence type="predicted"/>
<accession>A0ACD0P1J4</accession>
<name>A0ACD0P1J4_9BASI</name>
<evidence type="ECO:0000313" key="2">
    <source>
        <dbReference type="Proteomes" id="UP000245626"/>
    </source>
</evidence>